<gene>
    <name evidence="1" type="ORF">SAMN05216516_11230</name>
</gene>
<dbReference type="EMBL" id="FOVC01000012">
    <property type="protein sequence ID" value="SFN62423.1"/>
    <property type="molecule type" value="Genomic_DNA"/>
</dbReference>
<sequence length="183" mass="21065">MRKPIEIESNEAGEGDIESKWFFICYDEENQILNVKLKSSEINSVFKAIRKKFEGRLQEINDPLSIKIVSGQYGNAISSLKRSIMQEFVIVVTGIFLHHFDIDTTYATAKLAIKGLFGLSVKREMILWSFSTRGRTAGIKSGWFNMTMGERTILYDAFRLFFDPQEQYKKIKNNLDEVVSTTK</sequence>
<dbReference type="OrthoDB" id="6638353at2"/>
<reference evidence="2" key="1">
    <citation type="submission" date="2016-10" db="EMBL/GenBank/DDBJ databases">
        <authorList>
            <person name="Varghese N."/>
            <person name="Submissions S."/>
        </authorList>
    </citation>
    <scope>NUCLEOTIDE SEQUENCE [LARGE SCALE GENOMIC DNA]</scope>
    <source>
        <strain evidence="2">N6PO6</strain>
    </source>
</reference>
<dbReference type="STRING" id="1367852.SAMN05216516_11230"/>
<proteinExistence type="predicted"/>
<name>A0A1I5AJ31_9GAMM</name>
<dbReference type="AlphaFoldDB" id="A0A1I5AJ31"/>
<organism evidence="1 2">
    <name type="scientific">Izhakiella capsodis</name>
    <dbReference type="NCBI Taxonomy" id="1367852"/>
    <lineage>
        <taxon>Bacteria</taxon>
        <taxon>Pseudomonadati</taxon>
        <taxon>Pseudomonadota</taxon>
        <taxon>Gammaproteobacteria</taxon>
        <taxon>Enterobacterales</taxon>
        <taxon>Erwiniaceae</taxon>
        <taxon>Izhakiella</taxon>
    </lineage>
</organism>
<dbReference type="RefSeq" id="WP_092879321.1">
    <property type="nucleotide sequence ID" value="NZ_FOVC01000012.1"/>
</dbReference>
<evidence type="ECO:0000313" key="1">
    <source>
        <dbReference type="EMBL" id="SFN62423.1"/>
    </source>
</evidence>
<accession>A0A1I5AJ31</accession>
<keyword evidence="2" id="KW-1185">Reference proteome</keyword>
<dbReference type="Proteomes" id="UP000242222">
    <property type="component" value="Unassembled WGS sequence"/>
</dbReference>
<evidence type="ECO:0000313" key="2">
    <source>
        <dbReference type="Proteomes" id="UP000242222"/>
    </source>
</evidence>
<protein>
    <submittedName>
        <fullName evidence="1">Uncharacterized protein</fullName>
    </submittedName>
</protein>